<proteinExistence type="predicted"/>
<accession>A0ABR2BHI7</accession>
<sequence length="76" mass="8420">MKRKTEDVVFGLMKMMSSRDVHGSNLSIQQWRKAHMHGTCPGVPSLRVGQPPASVGHFHPLSCLLAEVELPELKLS</sequence>
<name>A0ABR2BHI7_9ROSI</name>
<comment type="caution">
    <text evidence="1">The sequence shown here is derived from an EMBL/GenBank/DDBJ whole genome shotgun (WGS) entry which is preliminary data.</text>
</comment>
<gene>
    <name evidence="1" type="ORF">V6N12_000080</name>
</gene>
<organism evidence="1 2">
    <name type="scientific">Hibiscus sabdariffa</name>
    <name type="common">roselle</name>
    <dbReference type="NCBI Taxonomy" id="183260"/>
    <lineage>
        <taxon>Eukaryota</taxon>
        <taxon>Viridiplantae</taxon>
        <taxon>Streptophyta</taxon>
        <taxon>Embryophyta</taxon>
        <taxon>Tracheophyta</taxon>
        <taxon>Spermatophyta</taxon>
        <taxon>Magnoliopsida</taxon>
        <taxon>eudicotyledons</taxon>
        <taxon>Gunneridae</taxon>
        <taxon>Pentapetalae</taxon>
        <taxon>rosids</taxon>
        <taxon>malvids</taxon>
        <taxon>Malvales</taxon>
        <taxon>Malvaceae</taxon>
        <taxon>Malvoideae</taxon>
        <taxon>Hibiscus</taxon>
    </lineage>
</organism>
<protein>
    <submittedName>
        <fullName evidence="1">Uncharacterized protein</fullName>
    </submittedName>
</protein>
<evidence type="ECO:0000313" key="2">
    <source>
        <dbReference type="Proteomes" id="UP001472677"/>
    </source>
</evidence>
<dbReference type="Proteomes" id="UP001472677">
    <property type="component" value="Unassembled WGS sequence"/>
</dbReference>
<dbReference type="EMBL" id="JBBPBM010000121">
    <property type="protein sequence ID" value="KAK8505927.1"/>
    <property type="molecule type" value="Genomic_DNA"/>
</dbReference>
<keyword evidence="2" id="KW-1185">Reference proteome</keyword>
<reference evidence="1 2" key="1">
    <citation type="journal article" date="2024" name="G3 (Bethesda)">
        <title>Genome assembly of Hibiscus sabdariffa L. provides insights into metabolisms of medicinal natural products.</title>
        <authorList>
            <person name="Kim T."/>
        </authorList>
    </citation>
    <scope>NUCLEOTIDE SEQUENCE [LARGE SCALE GENOMIC DNA]</scope>
    <source>
        <strain evidence="1">TK-2024</strain>
        <tissue evidence="1">Old leaves</tissue>
    </source>
</reference>
<evidence type="ECO:0000313" key="1">
    <source>
        <dbReference type="EMBL" id="KAK8505927.1"/>
    </source>
</evidence>